<evidence type="ECO:0000313" key="1">
    <source>
        <dbReference type="EMBL" id="PTM60205.1"/>
    </source>
</evidence>
<evidence type="ECO:0000313" key="2">
    <source>
        <dbReference type="Proteomes" id="UP000241808"/>
    </source>
</evidence>
<dbReference type="RefSeq" id="WP_245901929.1">
    <property type="nucleotide sequence ID" value="NZ_PZZL01000003.1"/>
</dbReference>
<name>A0A2T4ZE90_9HYPH</name>
<sequence length="93" mass="10535">MGFQWDEAKSRSNEAKHGVSFLQAAQIFRGPILKAPDVRRDYGEPRWLALGAFDGIVLRVVFTERGGDIRIISAWRASSRDSKTYQDRVGRPV</sequence>
<comment type="caution">
    <text evidence="1">The sequence shown here is derived from an EMBL/GenBank/DDBJ whole genome shotgun (WGS) entry which is preliminary data.</text>
</comment>
<organism evidence="1 2">
    <name type="scientific">Phreatobacter oligotrophus</name>
    <dbReference type="NCBI Taxonomy" id="1122261"/>
    <lineage>
        <taxon>Bacteria</taxon>
        <taxon>Pseudomonadati</taxon>
        <taxon>Pseudomonadota</taxon>
        <taxon>Alphaproteobacteria</taxon>
        <taxon>Hyphomicrobiales</taxon>
        <taxon>Phreatobacteraceae</taxon>
        <taxon>Phreatobacter</taxon>
    </lineage>
</organism>
<dbReference type="Proteomes" id="UP000241808">
    <property type="component" value="Unassembled WGS sequence"/>
</dbReference>
<dbReference type="AlphaFoldDB" id="A0A2T4ZE90"/>
<dbReference type="Pfam" id="PF04365">
    <property type="entry name" value="BrnT_toxin"/>
    <property type="match status" value="1"/>
</dbReference>
<proteinExistence type="predicted"/>
<reference evidence="1 2" key="1">
    <citation type="submission" date="2018-04" db="EMBL/GenBank/DDBJ databases">
        <title>Genomic Encyclopedia of Archaeal and Bacterial Type Strains, Phase II (KMG-II): from individual species to whole genera.</title>
        <authorList>
            <person name="Goeker M."/>
        </authorList>
    </citation>
    <scope>NUCLEOTIDE SEQUENCE [LARGE SCALE GENOMIC DNA]</scope>
    <source>
        <strain evidence="1 2">DSM 25521</strain>
    </source>
</reference>
<dbReference type="InterPro" id="IPR007460">
    <property type="entry name" value="BrnT_toxin"/>
</dbReference>
<gene>
    <name evidence="1" type="ORF">C8P69_103133</name>
</gene>
<accession>A0A2T4ZE90</accession>
<protein>
    <submittedName>
        <fullName evidence="1">Uncharacterized protein</fullName>
    </submittedName>
</protein>
<dbReference type="EMBL" id="PZZL01000003">
    <property type="protein sequence ID" value="PTM60205.1"/>
    <property type="molecule type" value="Genomic_DNA"/>
</dbReference>
<dbReference type="InterPro" id="IPR038573">
    <property type="entry name" value="BrnT_sf"/>
</dbReference>
<dbReference type="Gene3D" id="3.10.450.530">
    <property type="entry name" value="Ribonuclease toxin, BrnT, of type II toxin-antitoxin system"/>
    <property type="match status" value="1"/>
</dbReference>
<keyword evidence="2" id="KW-1185">Reference proteome</keyword>